<dbReference type="EMBL" id="LBTR01000018">
    <property type="protein sequence ID" value="KKQ45175.1"/>
    <property type="molecule type" value="Genomic_DNA"/>
</dbReference>
<evidence type="ECO:0000256" key="1">
    <source>
        <dbReference type="ARBA" id="ARBA00004127"/>
    </source>
</evidence>
<evidence type="ECO:0000313" key="8">
    <source>
        <dbReference type="Proteomes" id="UP000034603"/>
    </source>
</evidence>
<evidence type="ECO:0000256" key="3">
    <source>
        <dbReference type="ARBA" id="ARBA00022989"/>
    </source>
</evidence>
<dbReference type="AlphaFoldDB" id="A0A0G0I2N7"/>
<comment type="subcellular location">
    <subcellularLocation>
        <location evidence="1">Endomembrane system</location>
        <topology evidence="1">Multi-pass membrane protein</topology>
    </subcellularLocation>
</comment>
<reference evidence="7 8" key="1">
    <citation type="journal article" date="2015" name="Nature">
        <title>rRNA introns, odd ribosomes, and small enigmatic genomes across a large radiation of phyla.</title>
        <authorList>
            <person name="Brown C.T."/>
            <person name="Hug L.A."/>
            <person name="Thomas B.C."/>
            <person name="Sharon I."/>
            <person name="Castelle C.J."/>
            <person name="Singh A."/>
            <person name="Wilkins M.J."/>
            <person name="Williams K.H."/>
            <person name="Banfield J.F."/>
        </authorList>
    </citation>
    <scope>NUCLEOTIDE SEQUENCE [LARGE SCALE GENOMIC DNA]</scope>
</reference>
<feature type="transmembrane region" description="Helical" evidence="5">
    <location>
        <begin position="49"/>
        <end position="71"/>
    </location>
</feature>
<gene>
    <name evidence="7" type="ORF">US62_C0018G0025</name>
</gene>
<evidence type="ECO:0000259" key="6">
    <source>
        <dbReference type="Pfam" id="PF02656"/>
    </source>
</evidence>
<evidence type="ECO:0000256" key="4">
    <source>
        <dbReference type="ARBA" id="ARBA00023136"/>
    </source>
</evidence>
<accession>A0A0G0I2N7</accession>
<evidence type="ECO:0000256" key="5">
    <source>
        <dbReference type="SAM" id="Phobius"/>
    </source>
</evidence>
<dbReference type="GO" id="GO:0012505">
    <property type="term" value="C:endomembrane system"/>
    <property type="evidence" value="ECO:0007669"/>
    <property type="project" value="UniProtKB-SubCell"/>
</dbReference>
<dbReference type="Proteomes" id="UP000034603">
    <property type="component" value="Unassembled WGS sequence"/>
</dbReference>
<comment type="caution">
    <text evidence="7">The sequence shown here is derived from an EMBL/GenBank/DDBJ whole genome shotgun (WGS) entry which is preliminary data.</text>
</comment>
<proteinExistence type="predicted"/>
<protein>
    <recommendedName>
        <fullName evidence="6">DUF202 domain-containing protein</fullName>
    </recommendedName>
</protein>
<keyword evidence="2 5" id="KW-0812">Transmembrane</keyword>
<keyword evidence="4 5" id="KW-0472">Membrane</keyword>
<dbReference type="PATRIC" id="fig|1618546.3.peg.540"/>
<name>A0A0G0I2N7_9BACT</name>
<dbReference type="InterPro" id="IPR003807">
    <property type="entry name" value="DUF202"/>
</dbReference>
<keyword evidence="3 5" id="KW-1133">Transmembrane helix</keyword>
<feature type="transmembrane region" description="Helical" evidence="5">
    <location>
        <begin position="21"/>
        <end position="43"/>
    </location>
</feature>
<evidence type="ECO:0000256" key="2">
    <source>
        <dbReference type="ARBA" id="ARBA00022692"/>
    </source>
</evidence>
<dbReference type="Pfam" id="PF02656">
    <property type="entry name" value="DUF202"/>
    <property type="match status" value="1"/>
</dbReference>
<feature type="domain" description="DUF202" evidence="6">
    <location>
        <begin position="13"/>
        <end position="74"/>
    </location>
</feature>
<evidence type="ECO:0000313" key="7">
    <source>
        <dbReference type="EMBL" id="KKQ45175.1"/>
    </source>
</evidence>
<organism evidence="7 8">
    <name type="scientific">Candidatus Woesebacteria bacterium GW2011_GWA1_37_8</name>
    <dbReference type="NCBI Taxonomy" id="1618546"/>
    <lineage>
        <taxon>Bacteria</taxon>
        <taxon>Candidatus Woeseibacteriota</taxon>
    </lineage>
</organism>
<sequence length="81" mass="9363">MNEKKNDHLARHRTILANERTLLAYIRTSLTLFIAGATFIHFFQTHSMFIFGLLFVAGSVGVFIYGLSIYYKVRLHINTIE</sequence>